<dbReference type="OrthoDB" id="7210994at2"/>
<dbReference type="SMART" id="SM00418">
    <property type="entry name" value="HTH_ARSR"/>
    <property type="match status" value="1"/>
</dbReference>
<dbReference type="PANTHER" id="PTHR33154">
    <property type="entry name" value="TRANSCRIPTIONAL REGULATOR, ARSR FAMILY"/>
    <property type="match status" value="1"/>
</dbReference>
<reference evidence="5 6" key="1">
    <citation type="submission" date="2017-12" db="EMBL/GenBank/DDBJ databases">
        <title>Genomes of bacteria within cyanobacterial aggregates.</title>
        <authorList>
            <person name="Cai H."/>
        </authorList>
    </citation>
    <scope>NUCLEOTIDE SEQUENCE [LARGE SCALE GENOMIC DNA]</scope>
    <source>
        <strain evidence="5 6">TH16</strain>
    </source>
</reference>
<dbReference type="InterPro" id="IPR036390">
    <property type="entry name" value="WH_DNA-bd_sf"/>
</dbReference>
<keyword evidence="6" id="KW-1185">Reference proteome</keyword>
<organism evidence="5 6">
    <name type="scientific">Niveispirillum cyanobacteriorum</name>
    <dbReference type="NCBI Taxonomy" id="1612173"/>
    <lineage>
        <taxon>Bacteria</taxon>
        <taxon>Pseudomonadati</taxon>
        <taxon>Pseudomonadota</taxon>
        <taxon>Alphaproteobacteria</taxon>
        <taxon>Rhodospirillales</taxon>
        <taxon>Azospirillaceae</taxon>
        <taxon>Niveispirillum</taxon>
    </lineage>
</organism>
<dbReference type="GO" id="GO:0003700">
    <property type="term" value="F:DNA-binding transcription factor activity"/>
    <property type="evidence" value="ECO:0007669"/>
    <property type="project" value="InterPro"/>
</dbReference>
<evidence type="ECO:0000313" key="5">
    <source>
        <dbReference type="EMBL" id="AUN30688.1"/>
    </source>
</evidence>
<evidence type="ECO:0000259" key="4">
    <source>
        <dbReference type="PROSITE" id="PS50987"/>
    </source>
</evidence>
<dbReference type="EMBL" id="CP025611">
    <property type="protein sequence ID" value="AUN30688.1"/>
    <property type="molecule type" value="Genomic_DNA"/>
</dbReference>
<dbReference type="Pfam" id="PF12840">
    <property type="entry name" value="HTH_20"/>
    <property type="match status" value="1"/>
</dbReference>
<dbReference type="AlphaFoldDB" id="A0A2K9NC39"/>
<proteinExistence type="predicted"/>
<dbReference type="InterPro" id="IPR001845">
    <property type="entry name" value="HTH_ArsR_DNA-bd_dom"/>
</dbReference>
<dbReference type="InterPro" id="IPR036388">
    <property type="entry name" value="WH-like_DNA-bd_sf"/>
</dbReference>
<dbReference type="NCBIfam" id="NF033788">
    <property type="entry name" value="HTH_metalloreg"/>
    <property type="match status" value="1"/>
</dbReference>
<dbReference type="SUPFAM" id="SSF46785">
    <property type="entry name" value="Winged helix' DNA-binding domain"/>
    <property type="match status" value="1"/>
</dbReference>
<dbReference type="InterPro" id="IPR051081">
    <property type="entry name" value="HTH_MetalResp_TranReg"/>
</dbReference>
<evidence type="ECO:0000256" key="2">
    <source>
        <dbReference type="ARBA" id="ARBA00023125"/>
    </source>
</evidence>
<dbReference type="Gene3D" id="1.10.10.10">
    <property type="entry name" value="Winged helix-like DNA-binding domain superfamily/Winged helix DNA-binding domain"/>
    <property type="match status" value="1"/>
</dbReference>
<dbReference type="PANTHER" id="PTHR33154:SF33">
    <property type="entry name" value="TRANSCRIPTIONAL REPRESSOR SDPR"/>
    <property type="match status" value="1"/>
</dbReference>
<protein>
    <submittedName>
        <fullName evidence="5">Transcriptional regulator</fullName>
    </submittedName>
</protein>
<evidence type="ECO:0000313" key="6">
    <source>
        <dbReference type="Proteomes" id="UP000234752"/>
    </source>
</evidence>
<dbReference type="KEGG" id="ncb:C0V82_10870"/>
<dbReference type="RefSeq" id="WP_102112365.1">
    <property type="nucleotide sequence ID" value="NZ_BMGN01000002.1"/>
</dbReference>
<gene>
    <name evidence="5" type="ORF">C0V82_10870</name>
</gene>
<dbReference type="CDD" id="cd00090">
    <property type="entry name" value="HTH_ARSR"/>
    <property type="match status" value="1"/>
</dbReference>
<keyword evidence="1" id="KW-0805">Transcription regulation</keyword>
<feature type="domain" description="HTH arsR-type" evidence="4">
    <location>
        <begin position="1"/>
        <end position="102"/>
    </location>
</feature>
<dbReference type="InterPro" id="IPR011991">
    <property type="entry name" value="ArsR-like_HTH"/>
</dbReference>
<dbReference type="GO" id="GO:0003677">
    <property type="term" value="F:DNA binding"/>
    <property type="evidence" value="ECO:0007669"/>
    <property type="project" value="UniProtKB-KW"/>
</dbReference>
<sequence length="108" mass="11753">MTDIASILAALSDPTRRMIFERIAEGPLSVGTVAAGLPISRPAVSQHLKVLKGAGLVRDQSAGTRRLYHIDQAGLGTVRLWLNRFHIEAPAKPALDVPWDSAQWKETT</sequence>
<name>A0A2K9NC39_9PROT</name>
<dbReference type="Proteomes" id="UP000234752">
    <property type="component" value="Chromosome eg_1"/>
</dbReference>
<dbReference type="PROSITE" id="PS50987">
    <property type="entry name" value="HTH_ARSR_2"/>
    <property type="match status" value="1"/>
</dbReference>
<dbReference type="PRINTS" id="PR00778">
    <property type="entry name" value="HTHARSR"/>
</dbReference>
<keyword evidence="3" id="KW-0804">Transcription</keyword>
<keyword evidence="2" id="KW-0238">DNA-binding</keyword>
<accession>A0A2K9NC39</accession>
<evidence type="ECO:0000256" key="1">
    <source>
        <dbReference type="ARBA" id="ARBA00023015"/>
    </source>
</evidence>
<evidence type="ECO:0000256" key="3">
    <source>
        <dbReference type="ARBA" id="ARBA00023163"/>
    </source>
</evidence>